<gene>
    <name evidence="4" type="ORF">ACFQMA_14945</name>
</gene>
<protein>
    <submittedName>
        <fullName evidence="4">Helix-turn-helix transcriptional regulator</fullName>
    </submittedName>
</protein>
<evidence type="ECO:0000313" key="4">
    <source>
        <dbReference type="EMBL" id="MFC7141119.1"/>
    </source>
</evidence>
<feature type="region of interest" description="Disordered" evidence="1">
    <location>
        <begin position="219"/>
        <end position="264"/>
    </location>
</feature>
<organism evidence="4 5">
    <name type="scientific">Halosimplex aquaticum</name>
    <dbReference type="NCBI Taxonomy" id="3026162"/>
    <lineage>
        <taxon>Archaea</taxon>
        <taxon>Methanobacteriati</taxon>
        <taxon>Methanobacteriota</taxon>
        <taxon>Stenosarchaea group</taxon>
        <taxon>Halobacteria</taxon>
        <taxon>Halobacteriales</taxon>
        <taxon>Haloarculaceae</taxon>
        <taxon>Halosimplex</taxon>
    </lineage>
</organism>
<name>A0ABD5Y1A8_9EURY</name>
<evidence type="ECO:0000313" key="5">
    <source>
        <dbReference type="Proteomes" id="UP001596432"/>
    </source>
</evidence>
<proteinExistence type="predicted"/>
<dbReference type="Pfam" id="PF24036">
    <property type="entry name" value="DUF7345"/>
    <property type="match status" value="1"/>
</dbReference>
<feature type="compositionally biased region" description="Acidic residues" evidence="1">
    <location>
        <begin position="360"/>
        <end position="377"/>
    </location>
</feature>
<feature type="region of interest" description="Disordered" evidence="1">
    <location>
        <begin position="307"/>
        <end position="380"/>
    </location>
</feature>
<dbReference type="GeneID" id="78821428"/>
<evidence type="ECO:0000259" key="2">
    <source>
        <dbReference type="Pfam" id="PF24034"/>
    </source>
</evidence>
<dbReference type="AlphaFoldDB" id="A0ABD5Y1A8"/>
<dbReference type="InterPro" id="IPR055769">
    <property type="entry name" value="DUF7345"/>
</dbReference>
<comment type="caution">
    <text evidence="4">The sequence shown here is derived from an EMBL/GenBank/DDBJ whole genome shotgun (WGS) entry which is preliminary data.</text>
</comment>
<dbReference type="Pfam" id="PF24034">
    <property type="entry name" value="DUF7343"/>
    <property type="match status" value="1"/>
</dbReference>
<dbReference type="Proteomes" id="UP001596432">
    <property type="component" value="Unassembled WGS sequence"/>
</dbReference>
<feature type="compositionally biased region" description="Low complexity" evidence="1">
    <location>
        <begin position="340"/>
        <end position="359"/>
    </location>
</feature>
<feature type="domain" description="DUF7345" evidence="3">
    <location>
        <begin position="57"/>
        <end position="184"/>
    </location>
</feature>
<dbReference type="EMBL" id="JBHTAS010000001">
    <property type="protein sequence ID" value="MFC7141119.1"/>
    <property type="molecule type" value="Genomic_DNA"/>
</dbReference>
<feature type="compositionally biased region" description="Low complexity" evidence="1">
    <location>
        <begin position="225"/>
        <end position="246"/>
    </location>
</feature>
<dbReference type="InterPro" id="IPR055767">
    <property type="entry name" value="DUF7343"/>
</dbReference>
<keyword evidence="5" id="KW-1185">Reference proteome</keyword>
<evidence type="ECO:0000259" key="3">
    <source>
        <dbReference type="Pfam" id="PF24036"/>
    </source>
</evidence>
<reference evidence="4 5" key="1">
    <citation type="journal article" date="2019" name="Int. J. Syst. Evol. Microbiol.">
        <title>The Global Catalogue of Microorganisms (GCM) 10K type strain sequencing project: providing services to taxonomists for standard genome sequencing and annotation.</title>
        <authorList>
            <consortium name="The Broad Institute Genomics Platform"/>
            <consortium name="The Broad Institute Genome Sequencing Center for Infectious Disease"/>
            <person name="Wu L."/>
            <person name="Ma J."/>
        </authorList>
    </citation>
    <scope>NUCLEOTIDE SEQUENCE [LARGE SCALE GENOMIC DNA]</scope>
    <source>
        <strain evidence="4 5">XZYJT29</strain>
    </source>
</reference>
<evidence type="ECO:0000256" key="1">
    <source>
        <dbReference type="SAM" id="MobiDB-lite"/>
    </source>
</evidence>
<dbReference type="RefSeq" id="WP_274322208.1">
    <property type="nucleotide sequence ID" value="NZ_CP118158.1"/>
</dbReference>
<accession>A0ABD5Y1A8</accession>
<feature type="domain" description="DUF7343" evidence="2">
    <location>
        <begin position="375"/>
        <end position="436"/>
    </location>
</feature>
<sequence>MSPRSFVAVVTALLLLAGVAPAAALAGVSAGSDGGAVADANALPHNSSLDPGELEMRVDLAANGDARWRVKTAVPVREGDEQGFRELVEKFNESESPLGIDAFREAAANASEATGRSMEIRNVERHHALHNETGALWITFTWTNFGRTSGDRLAVDDVFNTSSGLSLPQLKAGETLVIVPPEGYGVSSAPTGSSSAPSSLSNGVARWIGPQNFGDRGPWIVYSGDAPTATRTPTDARPNGTASPTDGGPGTGPGTSPDGPGKDLLPGALPMAVLIVLAAASAAMLAAYMRGEDDGFDGLGALVGSGGNDGGSSAETDSGADSGPDTGVEVDAASGSSAPAENGSGADDGAAGAAAGAAADDADEPAEDDEIDEELLSDEERVERLIERNGGRMKQAAIVQETGWSNAKVSQLLSAMDDDGRIDKLRIGRENLISFPDEDVADLDSE</sequence>